<dbReference type="PANTHER" id="PTHR44051">
    <property type="entry name" value="GLUTATHIONE S-TRANSFERASE-RELATED"/>
    <property type="match status" value="1"/>
</dbReference>
<dbReference type="InterPro" id="IPR040079">
    <property type="entry name" value="Glutathione_S-Trfase"/>
</dbReference>
<sequence length="194" mass="21566">MKLTLYGQKTTRAMRVIWMLEELGLSFEHVDCVAGTKDALEASPTGKVPALDVDGTVITDSTAILTFLTDHTGKLTAPAGTLDRARQDALTQQINDELDAILWTAARHSFILPEEHRVRDIKPSLRWEFSRNAARLMERAEGPFLMGEAFTVPDMLAAHCGIWARVAKFELPESFAAYTDRCVARDAYRRAVGS</sequence>
<feature type="domain" description="GST N-terminal" evidence="1">
    <location>
        <begin position="1"/>
        <end position="76"/>
    </location>
</feature>
<proteinExistence type="predicted"/>
<dbReference type="RefSeq" id="WP_108893164.1">
    <property type="nucleotide sequence ID" value="NZ_ONZF01000002.1"/>
</dbReference>
<dbReference type="Gene3D" id="3.40.30.10">
    <property type="entry name" value="Glutaredoxin"/>
    <property type="match status" value="1"/>
</dbReference>
<dbReference type="InterPro" id="IPR004045">
    <property type="entry name" value="Glutathione_S-Trfase_N"/>
</dbReference>
<organism evidence="2 3">
    <name type="scientific">Palleronia abyssalis</name>
    <dbReference type="NCBI Taxonomy" id="1501240"/>
    <lineage>
        <taxon>Bacteria</taxon>
        <taxon>Pseudomonadati</taxon>
        <taxon>Pseudomonadota</taxon>
        <taxon>Alphaproteobacteria</taxon>
        <taxon>Rhodobacterales</taxon>
        <taxon>Roseobacteraceae</taxon>
        <taxon>Palleronia</taxon>
    </lineage>
</organism>
<dbReference type="InterPro" id="IPR036249">
    <property type="entry name" value="Thioredoxin-like_sf"/>
</dbReference>
<dbReference type="Proteomes" id="UP000244912">
    <property type="component" value="Unassembled WGS sequence"/>
</dbReference>
<gene>
    <name evidence="2" type="ORF">PAA8504_01126</name>
</gene>
<dbReference type="AlphaFoldDB" id="A0A2R8BTB0"/>
<dbReference type="CDD" id="cd03046">
    <property type="entry name" value="GST_N_GTT1_like"/>
    <property type="match status" value="1"/>
</dbReference>
<protein>
    <submittedName>
        <fullName evidence="2">Glutathione S-transferase</fullName>
        <ecNumber evidence="2">2.5.1.18</ecNumber>
    </submittedName>
</protein>
<dbReference type="InterPro" id="IPR036282">
    <property type="entry name" value="Glutathione-S-Trfase_C_sf"/>
</dbReference>
<name>A0A2R8BTB0_9RHOB</name>
<dbReference type="PANTHER" id="PTHR44051:SF8">
    <property type="entry name" value="GLUTATHIONE S-TRANSFERASE GSTA"/>
    <property type="match status" value="1"/>
</dbReference>
<dbReference type="SUPFAM" id="SSF47616">
    <property type="entry name" value="GST C-terminal domain-like"/>
    <property type="match status" value="1"/>
</dbReference>
<dbReference type="OrthoDB" id="9810080at2"/>
<dbReference type="SFLD" id="SFLDS00019">
    <property type="entry name" value="Glutathione_Transferase_(cytos"/>
    <property type="match status" value="1"/>
</dbReference>
<evidence type="ECO:0000313" key="2">
    <source>
        <dbReference type="EMBL" id="SPJ23316.1"/>
    </source>
</evidence>
<accession>A0A2R8BTB0</accession>
<dbReference type="SUPFAM" id="SSF52833">
    <property type="entry name" value="Thioredoxin-like"/>
    <property type="match status" value="1"/>
</dbReference>
<keyword evidence="3" id="KW-1185">Reference proteome</keyword>
<evidence type="ECO:0000313" key="3">
    <source>
        <dbReference type="Proteomes" id="UP000244912"/>
    </source>
</evidence>
<dbReference type="EC" id="2.5.1.18" evidence="2"/>
<keyword evidence="2" id="KW-0808">Transferase</keyword>
<dbReference type="EMBL" id="ONZF01000002">
    <property type="protein sequence ID" value="SPJ23316.1"/>
    <property type="molecule type" value="Genomic_DNA"/>
</dbReference>
<dbReference type="PROSITE" id="PS50404">
    <property type="entry name" value="GST_NTER"/>
    <property type="match status" value="1"/>
</dbReference>
<dbReference type="Gene3D" id="1.20.1050.10">
    <property type="match status" value="1"/>
</dbReference>
<reference evidence="2 3" key="1">
    <citation type="submission" date="2018-03" db="EMBL/GenBank/DDBJ databases">
        <authorList>
            <person name="Keele B.F."/>
        </authorList>
    </citation>
    <scope>NUCLEOTIDE SEQUENCE [LARGE SCALE GENOMIC DNA]</scope>
    <source>
        <strain evidence="2 3">CECT 8504</strain>
    </source>
</reference>
<dbReference type="GO" id="GO:0004364">
    <property type="term" value="F:glutathione transferase activity"/>
    <property type="evidence" value="ECO:0007669"/>
    <property type="project" value="UniProtKB-EC"/>
</dbReference>
<evidence type="ECO:0000259" key="1">
    <source>
        <dbReference type="PROSITE" id="PS50404"/>
    </source>
</evidence>
<dbReference type="Pfam" id="PF13417">
    <property type="entry name" value="GST_N_3"/>
    <property type="match status" value="1"/>
</dbReference>